<keyword evidence="2" id="KW-1185">Reference proteome</keyword>
<evidence type="ECO:0000313" key="1">
    <source>
        <dbReference type="EMBL" id="KAI0051632.1"/>
    </source>
</evidence>
<organism evidence="1 2">
    <name type="scientific">Auriscalpium vulgare</name>
    <dbReference type="NCBI Taxonomy" id="40419"/>
    <lineage>
        <taxon>Eukaryota</taxon>
        <taxon>Fungi</taxon>
        <taxon>Dikarya</taxon>
        <taxon>Basidiomycota</taxon>
        <taxon>Agaricomycotina</taxon>
        <taxon>Agaricomycetes</taxon>
        <taxon>Russulales</taxon>
        <taxon>Auriscalpiaceae</taxon>
        <taxon>Auriscalpium</taxon>
    </lineage>
</organism>
<dbReference type="Proteomes" id="UP000814033">
    <property type="component" value="Unassembled WGS sequence"/>
</dbReference>
<protein>
    <submittedName>
        <fullName evidence="1">Pkinase-domain-containing protein</fullName>
    </submittedName>
</protein>
<dbReference type="EMBL" id="MU275851">
    <property type="protein sequence ID" value="KAI0051632.1"/>
    <property type="molecule type" value="Genomic_DNA"/>
</dbReference>
<accession>A0ACB8S640</accession>
<name>A0ACB8S640_9AGAM</name>
<gene>
    <name evidence="1" type="ORF">FA95DRAFT_1485103</name>
</gene>
<sequence>MTQPSVHQLYKCLERVGKGSYGSVYKGVHLPTGNVVALKIIDLDTEDDDVAAIQSEVAFLTQLRDGPNITQYYGCYLDGPRVWIAMELAQGGSILSLMKASPNGCLEEKYVVVVSREVLDALRFLHKNNTIHRDLKAANVLVSGTGKVMLCDFGVSAVLSTSSSKRNTFIGTPYWMAPEVAKAATHSSYDTKADIWSVGIMLYEMIKGAPPNSHIMPEKVVQLIPTMKPPRLAEGEASKELREFSLLCLNEVPSERLTAEDLLKHKWITKSAKVPTTILKDLILRYDAWAKTGDGSAVDPQEPFPWEQCVFA</sequence>
<reference evidence="1" key="1">
    <citation type="submission" date="2021-02" db="EMBL/GenBank/DDBJ databases">
        <authorList>
            <consortium name="DOE Joint Genome Institute"/>
            <person name="Ahrendt S."/>
            <person name="Looney B.P."/>
            <person name="Miyauchi S."/>
            <person name="Morin E."/>
            <person name="Drula E."/>
            <person name="Courty P.E."/>
            <person name="Chicoki N."/>
            <person name="Fauchery L."/>
            <person name="Kohler A."/>
            <person name="Kuo A."/>
            <person name="Labutti K."/>
            <person name="Pangilinan J."/>
            <person name="Lipzen A."/>
            <person name="Riley R."/>
            <person name="Andreopoulos W."/>
            <person name="He G."/>
            <person name="Johnson J."/>
            <person name="Barry K.W."/>
            <person name="Grigoriev I.V."/>
            <person name="Nagy L."/>
            <person name="Hibbett D."/>
            <person name="Henrissat B."/>
            <person name="Matheny P.B."/>
            <person name="Labbe J."/>
            <person name="Martin F."/>
        </authorList>
    </citation>
    <scope>NUCLEOTIDE SEQUENCE</scope>
    <source>
        <strain evidence="1">FP105234-sp</strain>
    </source>
</reference>
<comment type="caution">
    <text evidence="1">The sequence shown here is derived from an EMBL/GenBank/DDBJ whole genome shotgun (WGS) entry which is preliminary data.</text>
</comment>
<proteinExistence type="predicted"/>
<reference evidence="1" key="2">
    <citation type="journal article" date="2022" name="New Phytol.">
        <title>Evolutionary transition to the ectomycorrhizal habit in the genomes of a hyperdiverse lineage of mushroom-forming fungi.</title>
        <authorList>
            <person name="Looney B."/>
            <person name="Miyauchi S."/>
            <person name="Morin E."/>
            <person name="Drula E."/>
            <person name="Courty P.E."/>
            <person name="Kohler A."/>
            <person name="Kuo A."/>
            <person name="LaButti K."/>
            <person name="Pangilinan J."/>
            <person name="Lipzen A."/>
            <person name="Riley R."/>
            <person name="Andreopoulos W."/>
            <person name="He G."/>
            <person name="Johnson J."/>
            <person name="Nolan M."/>
            <person name="Tritt A."/>
            <person name="Barry K.W."/>
            <person name="Grigoriev I.V."/>
            <person name="Nagy L.G."/>
            <person name="Hibbett D."/>
            <person name="Henrissat B."/>
            <person name="Matheny P.B."/>
            <person name="Labbe J."/>
            <person name="Martin F.M."/>
        </authorList>
    </citation>
    <scope>NUCLEOTIDE SEQUENCE</scope>
    <source>
        <strain evidence="1">FP105234-sp</strain>
    </source>
</reference>
<evidence type="ECO:0000313" key="2">
    <source>
        <dbReference type="Proteomes" id="UP000814033"/>
    </source>
</evidence>